<protein>
    <submittedName>
        <fullName evidence="2">Uncharacterized protein</fullName>
    </submittedName>
</protein>
<dbReference type="EMBL" id="MU005579">
    <property type="protein sequence ID" value="KAF2685275.1"/>
    <property type="molecule type" value="Genomic_DNA"/>
</dbReference>
<accession>A0A6G1J4W3</accession>
<organism evidence="2 3">
    <name type="scientific">Lentithecium fluviatile CBS 122367</name>
    <dbReference type="NCBI Taxonomy" id="1168545"/>
    <lineage>
        <taxon>Eukaryota</taxon>
        <taxon>Fungi</taxon>
        <taxon>Dikarya</taxon>
        <taxon>Ascomycota</taxon>
        <taxon>Pezizomycotina</taxon>
        <taxon>Dothideomycetes</taxon>
        <taxon>Pleosporomycetidae</taxon>
        <taxon>Pleosporales</taxon>
        <taxon>Massarineae</taxon>
        <taxon>Lentitheciaceae</taxon>
        <taxon>Lentithecium</taxon>
    </lineage>
</organism>
<evidence type="ECO:0000313" key="2">
    <source>
        <dbReference type="EMBL" id="KAF2685275.1"/>
    </source>
</evidence>
<dbReference type="PANTHER" id="PTHR42085">
    <property type="entry name" value="F-BOX DOMAIN-CONTAINING PROTEIN"/>
    <property type="match status" value="1"/>
</dbReference>
<dbReference type="PANTHER" id="PTHR42085:SF1">
    <property type="entry name" value="F-BOX DOMAIN-CONTAINING PROTEIN"/>
    <property type="match status" value="1"/>
</dbReference>
<dbReference type="OrthoDB" id="4790878at2759"/>
<proteinExistence type="predicted"/>
<feature type="region of interest" description="Disordered" evidence="1">
    <location>
        <begin position="1"/>
        <end position="23"/>
    </location>
</feature>
<sequence length="314" mass="37065">MMVSTNTSTTYPNPTSASYSPQQSGHLLRLPRELRDMIYTYALTHPENIYYYRDEPYKAIFCSVYELDRVVSSVQLSPAPWNQLQYVCRQLRQETFGSEFTHNALVFNSHEGAGEFMNKLSSVQFLGFLDMCHETWQKRITRVILKNASFRVTPKKVVFDLYLIVYWCHLHPHTTVYLEDPLNYPYGHRDHPAGFLVDGMMLTAAFRHVSKPRGYVNSFCSELGLHIDYWHVQFYRQQWRPDFESKYVWRVNDRSGRVEIEGENFRLIPEDGPFDEEAFRRELEKLMEGGEIKKGKKVGEKWVELARGWYERGI</sequence>
<reference evidence="2" key="1">
    <citation type="journal article" date="2020" name="Stud. Mycol.">
        <title>101 Dothideomycetes genomes: a test case for predicting lifestyles and emergence of pathogens.</title>
        <authorList>
            <person name="Haridas S."/>
            <person name="Albert R."/>
            <person name="Binder M."/>
            <person name="Bloem J."/>
            <person name="Labutti K."/>
            <person name="Salamov A."/>
            <person name="Andreopoulos B."/>
            <person name="Baker S."/>
            <person name="Barry K."/>
            <person name="Bills G."/>
            <person name="Bluhm B."/>
            <person name="Cannon C."/>
            <person name="Castanera R."/>
            <person name="Culley D."/>
            <person name="Daum C."/>
            <person name="Ezra D."/>
            <person name="Gonzalez J."/>
            <person name="Henrissat B."/>
            <person name="Kuo A."/>
            <person name="Liang C."/>
            <person name="Lipzen A."/>
            <person name="Lutzoni F."/>
            <person name="Magnuson J."/>
            <person name="Mondo S."/>
            <person name="Nolan M."/>
            <person name="Ohm R."/>
            <person name="Pangilinan J."/>
            <person name="Park H.-J."/>
            <person name="Ramirez L."/>
            <person name="Alfaro M."/>
            <person name="Sun H."/>
            <person name="Tritt A."/>
            <person name="Yoshinaga Y."/>
            <person name="Zwiers L.-H."/>
            <person name="Turgeon B."/>
            <person name="Goodwin S."/>
            <person name="Spatafora J."/>
            <person name="Crous P."/>
            <person name="Grigoriev I."/>
        </authorList>
    </citation>
    <scope>NUCLEOTIDE SEQUENCE</scope>
    <source>
        <strain evidence="2">CBS 122367</strain>
    </source>
</reference>
<dbReference type="Proteomes" id="UP000799291">
    <property type="component" value="Unassembled WGS sequence"/>
</dbReference>
<name>A0A6G1J4W3_9PLEO</name>
<evidence type="ECO:0000313" key="3">
    <source>
        <dbReference type="Proteomes" id="UP000799291"/>
    </source>
</evidence>
<feature type="compositionally biased region" description="Low complexity" evidence="1">
    <location>
        <begin position="1"/>
        <end position="21"/>
    </location>
</feature>
<keyword evidence="3" id="KW-1185">Reference proteome</keyword>
<dbReference type="AlphaFoldDB" id="A0A6G1J4W3"/>
<gene>
    <name evidence="2" type="ORF">K458DRAFT_22226</name>
</gene>
<dbReference type="InterPro" id="IPR038883">
    <property type="entry name" value="AN11006-like"/>
</dbReference>
<evidence type="ECO:0000256" key="1">
    <source>
        <dbReference type="SAM" id="MobiDB-lite"/>
    </source>
</evidence>